<keyword evidence="1" id="KW-1133">Transmembrane helix</keyword>
<sequence length="272" mass="30603">WHHAHAQTGQNPALRTFLFHLARLTRYPVQLIFCYDSNQRPDVKRGHKVSSREHWMVKPTKHILDIFNMQWITAREAEAQLALMNRAGIIDAVMTDNSDIFVFSAKTVLRKSSVPHVLALAQHSLWTRSRYIRLASFKTKLIIILPAMLLLLWLFAVVVIMIRQALSSLCGHCTDIFLQNGLLGCGHETALGLVRCMDNSMLRSAACGSNQGGALKQWRNIARYHLSSDPTGRMGRSHPALARSLPESFPSMDIISLYMHPAVTSLAKLAKL</sequence>
<dbReference type="CDD" id="cd09870">
    <property type="entry name" value="PIN_YEN1"/>
    <property type="match status" value="1"/>
</dbReference>
<dbReference type="Pfam" id="PF00867">
    <property type="entry name" value="XPG_I"/>
    <property type="match status" value="1"/>
</dbReference>
<dbReference type="GO" id="GO:0006974">
    <property type="term" value="P:DNA damage response"/>
    <property type="evidence" value="ECO:0007669"/>
    <property type="project" value="UniProtKB-ARBA"/>
</dbReference>
<comment type="caution">
    <text evidence="3">The sequence shown here is derived from an EMBL/GenBank/DDBJ whole genome shotgun (WGS) entry which is preliminary data.</text>
</comment>
<dbReference type="OrthoDB" id="2148513at2759"/>
<accession>A0A9P6ZH74</accession>
<keyword evidence="1" id="KW-0472">Membrane</keyword>
<dbReference type="SMART" id="SM00484">
    <property type="entry name" value="XPGI"/>
    <property type="match status" value="1"/>
</dbReference>
<dbReference type="InterPro" id="IPR006086">
    <property type="entry name" value="XPG-I_dom"/>
</dbReference>
<proteinExistence type="predicted"/>
<reference evidence="3" key="1">
    <citation type="journal article" date="2020" name="New Phytol.">
        <title>Comparative genomics reveals dynamic genome evolution in host specialist ectomycorrhizal fungi.</title>
        <authorList>
            <person name="Lofgren L.A."/>
            <person name="Nguyen N.H."/>
            <person name="Vilgalys R."/>
            <person name="Ruytinx J."/>
            <person name="Liao H.L."/>
            <person name="Branco S."/>
            <person name="Kuo A."/>
            <person name="LaButti K."/>
            <person name="Lipzen A."/>
            <person name="Andreopoulos W."/>
            <person name="Pangilinan J."/>
            <person name="Riley R."/>
            <person name="Hundley H."/>
            <person name="Na H."/>
            <person name="Barry K."/>
            <person name="Grigoriev I.V."/>
            <person name="Stajich J.E."/>
            <person name="Kennedy P.G."/>
        </authorList>
    </citation>
    <scope>NUCLEOTIDE SEQUENCE</scope>
    <source>
        <strain evidence="3">DOB743</strain>
    </source>
</reference>
<feature type="non-terminal residue" evidence="3">
    <location>
        <position position="1"/>
    </location>
</feature>
<dbReference type="Gene3D" id="3.40.50.1010">
    <property type="entry name" value="5'-nuclease"/>
    <property type="match status" value="1"/>
</dbReference>
<evidence type="ECO:0000313" key="4">
    <source>
        <dbReference type="Proteomes" id="UP000714275"/>
    </source>
</evidence>
<dbReference type="InterPro" id="IPR006084">
    <property type="entry name" value="XPG/Rad2"/>
</dbReference>
<dbReference type="PANTHER" id="PTHR11081:SF75">
    <property type="entry name" value="ENDONUCLEASE, PUTATIVE (AFU_ORTHOLOGUE AFUA_3G13260)-RELATED"/>
    <property type="match status" value="1"/>
</dbReference>
<keyword evidence="1" id="KW-0812">Transmembrane</keyword>
<dbReference type="SUPFAM" id="SSF88723">
    <property type="entry name" value="PIN domain-like"/>
    <property type="match status" value="1"/>
</dbReference>
<evidence type="ECO:0000259" key="2">
    <source>
        <dbReference type="SMART" id="SM00484"/>
    </source>
</evidence>
<dbReference type="GO" id="GO:0017108">
    <property type="term" value="F:5'-flap endonuclease activity"/>
    <property type="evidence" value="ECO:0007669"/>
    <property type="project" value="TreeGrafter"/>
</dbReference>
<dbReference type="AlphaFoldDB" id="A0A9P6ZH74"/>
<organism evidence="3 4">
    <name type="scientific">Suillus placidus</name>
    <dbReference type="NCBI Taxonomy" id="48579"/>
    <lineage>
        <taxon>Eukaryota</taxon>
        <taxon>Fungi</taxon>
        <taxon>Dikarya</taxon>
        <taxon>Basidiomycota</taxon>
        <taxon>Agaricomycotina</taxon>
        <taxon>Agaricomycetes</taxon>
        <taxon>Agaricomycetidae</taxon>
        <taxon>Boletales</taxon>
        <taxon>Suillineae</taxon>
        <taxon>Suillaceae</taxon>
        <taxon>Suillus</taxon>
    </lineage>
</organism>
<protein>
    <submittedName>
        <fullName evidence="3">PIN domain-like protein</fullName>
    </submittedName>
</protein>
<evidence type="ECO:0000313" key="3">
    <source>
        <dbReference type="EMBL" id="KAG1766126.1"/>
    </source>
</evidence>
<keyword evidence="4" id="KW-1185">Reference proteome</keyword>
<dbReference type="PANTHER" id="PTHR11081">
    <property type="entry name" value="FLAP ENDONUCLEASE FAMILY MEMBER"/>
    <property type="match status" value="1"/>
</dbReference>
<dbReference type="Proteomes" id="UP000714275">
    <property type="component" value="Unassembled WGS sequence"/>
</dbReference>
<feature type="transmembrane region" description="Helical" evidence="1">
    <location>
        <begin position="141"/>
        <end position="162"/>
    </location>
</feature>
<feature type="domain" description="XPG-I" evidence="2">
    <location>
        <begin position="65"/>
        <end position="143"/>
    </location>
</feature>
<gene>
    <name evidence="3" type="ORF">EV702DRAFT_981088</name>
</gene>
<dbReference type="EMBL" id="JABBWD010000099">
    <property type="protein sequence ID" value="KAG1766126.1"/>
    <property type="molecule type" value="Genomic_DNA"/>
</dbReference>
<name>A0A9P6ZH74_9AGAM</name>
<evidence type="ECO:0000256" key="1">
    <source>
        <dbReference type="SAM" id="Phobius"/>
    </source>
</evidence>
<dbReference type="InterPro" id="IPR029060">
    <property type="entry name" value="PIN-like_dom_sf"/>
</dbReference>